<dbReference type="GO" id="GO:0016787">
    <property type="term" value="F:hydrolase activity"/>
    <property type="evidence" value="ECO:0007669"/>
    <property type="project" value="UniProtKB-ARBA"/>
</dbReference>
<evidence type="ECO:0000256" key="2">
    <source>
        <dbReference type="SAM" id="SignalP"/>
    </source>
</evidence>
<dbReference type="RefSeq" id="WP_260791745.1">
    <property type="nucleotide sequence ID" value="NZ_CP093313.1"/>
</dbReference>
<dbReference type="InterPro" id="IPR017850">
    <property type="entry name" value="Alkaline_phosphatase_core_sf"/>
</dbReference>
<keyword evidence="4" id="KW-1185">Reference proteome</keyword>
<evidence type="ECO:0000313" key="3">
    <source>
        <dbReference type="EMBL" id="UWZ82560.1"/>
    </source>
</evidence>
<name>A0A9J7BID9_9BACT</name>
<dbReference type="Gene3D" id="3.30.1360.180">
    <property type="match status" value="1"/>
</dbReference>
<evidence type="ECO:0000313" key="4">
    <source>
        <dbReference type="Proteomes" id="UP001059380"/>
    </source>
</evidence>
<feature type="region of interest" description="Disordered" evidence="1">
    <location>
        <begin position="357"/>
        <end position="379"/>
    </location>
</feature>
<feature type="region of interest" description="Disordered" evidence="1">
    <location>
        <begin position="420"/>
        <end position="452"/>
    </location>
</feature>
<dbReference type="Gene3D" id="3.40.720.10">
    <property type="entry name" value="Alkaline Phosphatase, subunit A"/>
    <property type="match status" value="1"/>
</dbReference>
<dbReference type="SUPFAM" id="SSF53649">
    <property type="entry name" value="Alkaline phosphatase-like"/>
    <property type="match status" value="1"/>
</dbReference>
<dbReference type="EMBL" id="CP093313">
    <property type="protein sequence ID" value="UWZ82560.1"/>
    <property type="molecule type" value="Genomic_DNA"/>
</dbReference>
<accession>A0A9J7BID9</accession>
<dbReference type="InterPro" id="IPR002591">
    <property type="entry name" value="Phosphodiest/P_Trfase"/>
</dbReference>
<gene>
    <name evidence="3" type="ORF">MOP44_18535</name>
</gene>
<dbReference type="CDD" id="cd16018">
    <property type="entry name" value="Enpp"/>
    <property type="match status" value="1"/>
</dbReference>
<keyword evidence="2" id="KW-0732">Signal</keyword>
<dbReference type="Proteomes" id="UP001059380">
    <property type="component" value="Chromosome"/>
</dbReference>
<feature type="signal peptide" evidence="2">
    <location>
        <begin position="1"/>
        <end position="27"/>
    </location>
</feature>
<sequence length="452" mass="49212">MSGIFSRMRHCGAAVVLAFALAATAAAQQPRLNPALPLEHTGSEPNSAAAQKSHYVVLVSLDGFRWDYATRDGAKHLLALGKSGAWAPEGMLPSYPSLTFPNHFTIVTGLYPGHHGLVANSFYDEAKMARYTMSDASVVTDGSWYSGTPIWSLAESQGMRTACLFWPGSEAEIAGRRPTWYAKFDVKTERSEAVQQARIDDALGLLKLPEAQRPHFIAMYFSEPDHEGHEFGPDAPQTKAAVLKMDAIIGRLKAALDKTKLPIDLVVVSDHGMAKVEGGWINLSDFADLGNFEAVGSLLYGKSEENRAKLYNALKHASSQFFVYRRKDVPAGLHYNENPREGDPVIVATGPYAIRARKPAEGKPDNPPQPGAHGYDPRTMPEMKASFFATGPDIVPGKTVKPFENVNLYPWMAHMLGLTTPKSDGNLNILAGTLRDNGGETPEPEPETAKPQ</sequence>
<dbReference type="PANTHER" id="PTHR10151:SF120">
    <property type="entry name" value="BIS(5'-ADENOSYL)-TRIPHOSPHATASE"/>
    <property type="match status" value="1"/>
</dbReference>
<evidence type="ECO:0000256" key="1">
    <source>
        <dbReference type="SAM" id="MobiDB-lite"/>
    </source>
</evidence>
<organism evidence="3 4">
    <name type="scientific">Occallatibacter riparius</name>
    <dbReference type="NCBI Taxonomy" id="1002689"/>
    <lineage>
        <taxon>Bacteria</taxon>
        <taxon>Pseudomonadati</taxon>
        <taxon>Acidobacteriota</taxon>
        <taxon>Terriglobia</taxon>
        <taxon>Terriglobales</taxon>
        <taxon>Acidobacteriaceae</taxon>
        <taxon>Occallatibacter</taxon>
    </lineage>
</organism>
<proteinExistence type="predicted"/>
<dbReference type="KEGG" id="orp:MOP44_18535"/>
<protein>
    <submittedName>
        <fullName evidence="3">Ectonucleotide pyrophosphatase/phosphodiesterase</fullName>
    </submittedName>
</protein>
<feature type="chain" id="PRO_5039905927" evidence="2">
    <location>
        <begin position="28"/>
        <end position="452"/>
    </location>
</feature>
<reference evidence="3" key="1">
    <citation type="submission" date="2021-04" db="EMBL/GenBank/DDBJ databases">
        <title>Phylogenetic analysis of Acidobacteriaceae.</title>
        <authorList>
            <person name="Qiu L."/>
            <person name="Zhang Q."/>
        </authorList>
    </citation>
    <scope>NUCLEOTIDE SEQUENCE</scope>
    <source>
        <strain evidence="3">DSM 25168</strain>
    </source>
</reference>
<dbReference type="PANTHER" id="PTHR10151">
    <property type="entry name" value="ECTONUCLEOTIDE PYROPHOSPHATASE/PHOSPHODIESTERASE"/>
    <property type="match status" value="1"/>
</dbReference>
<dbReference type="AlphaFoldDB" id="A0A9J7BID9"/>
<dbReference type="Pfam" id="PF01663">
    <property type="entry name" value="Phosphodiest"/>
    <property type="match status" value="1"/>
</dbReference>